<dbReference type="GO" id="GO:0032259">
    <property type="term" value="P:methylation"/>
    <property type="evidence" value="ECO:0007669"/>
    <property type="project" value="UniProtKB-KW"/>
</dbReference>
<dbReference type="GeneID" id="54415462"/>
<dbReference type="PROSITE" id="PS50280">
    <property type="entry name" value="SET"/>
    <property type="match status" value="1"/>
</dbReference>
<dbReference type="Proteomes" id="UP000504638">
    <property type="component" value="Unplaced"/>
</dbReference>
<evidence type="ECO:0000256" key="3">
    <source>
        <dbReference type="ARBA" id="ARBA00022454"/>
    </source>
</evidence>
<keyword evidence="3" id="KW-0158">Chromosome</keyword>
<feature type="compositionally biased region" description="Basic and acidic residues" evidence="8">
    <location>
        <begin position="193"/>
        <end position="206"/>
    </location>
</feature>
<evidence type="ECO:0000256" key="6">
    <source>
        <dbReference type="ARBA" id="ARBA00022691"/>
    </source>
</evidence>
<organism evidence="11">
    <name type="scientific">Eremomyces bilateralis CBS 781.70</name>
    <dbReference type="NCBI Taxonomy" id="1392243"/>
    <lineage>
        <taxon>Eukaryota</taxon>
        <taxon>Fungi</taxon>
        <taxon>Dikarya</taxon>
        <taxon>Ascomycota</taxon>
        <taxon>Pezizomycotina</taxon>
        <taxon>Dothideomycetes</taxon>
        <taxon>Dothideomycetes incertae sedis</taxon>
        <taxon>Eremomycetales</taxon>
        <taxon>Eremomycetaceae</taxon>
        <taxon>Eremomyces</taxon>
    </lineage>
</organism>
<dbReference type="GO" id="GO:0042054">
    <property type="term" value="F:histone methyltransferase activity"/>
    <property type="evidence" value="ECO:0007669"/>
    <property type="project" value="InterPro"/>
</dbReference>
<evidence type="ECO:0000313" key="12">
    <source>
        <dbReference type="Proteomes" id="UP000504638"/>
    </source>
</evidence>
<dbReference type="PANTHER" id="PTHR22884">
    <property type="entry name" value="SET DOMAIN PROTEINS"/>
    <property type="match status" value="1"/>
</dbReference>
<dbReference type="GO" id="GO:0005694">
    <property type="term" value="C:chromosome"/>
    <property type="evidence" value="ECO:0007669"/>
    <property type="project" value="UniProtKB-SubCell"/>
</dbReference>
<dbReference type="RefSeq" id="XP_033536149.1">
    <property type="nucleotide sequence ID" value="XM_033674892.1"/>
</dbReference>
<dbReference type="SUPFAM" id="SSF82199">
    <property type="entry name" value="SET domain"/>
    <property type="match status" value="1"/>
</dbReference>
<evidence type="ECO:0000256" key="8">
    <source>
        <dbReference type="SAM" id="MobiDB-lite"/>
    </source>
</evidence>
<evidence type="ECO:0000259" key="9">
    <source>
        <dbReference type="PROSITE" id="PS50280"/>
    </source>
</evidence>
<dbReference type="InterPro" id="IPR006560">
    <property type="entry name" value="AWS_dom"/>
</dbReference>
<dbReference type="GO" id="GO:0005634">
    <property type="term" value="C:nucleus"/>
    <property type="evidence" value="ECO:0007669"/>
    <property type="project" value="UniProtKB-SubCell"/>
</dbReference>
<comment type="subcellular location">
    <subcellularLocation>
        <location evidence="2">Chromosome</location>
    </subcellularLocation>
    <subcellularLocation>
        <location evidence="1">Nucleus</location>
    </subcellularLocation>
</comment>
<evidence type="ECO:0000256" key="1">
    <source>
        <dbReference type="ARBA" id="ARBA00004123"/>
    </source>
</evidence>
<dbReference type="AlphaFoldDB" id="A0A6G1G8W5"/>
<evidence type="ECO:0000256" key="5">
    <source>
        <dbReference type="ARBA" id="ARBA00022679"/>
    </source>
</evidence>
<keyword evidence="4" id="KW-0489">Methyltransferase</keyword>
<keyword evidence="12" id="KW-1185">Reference proteome</keyword>
<feature type="domain" description="AWS" evidence="10">
    <location>
        <begin position="342"/>
        <end position="389"/>
    </location>
</feature>
<feature type="compositionally biased region" description="Polar residues" evidence="8">
    <location>
        <begin position="53"/>
        <end position="62"/>
    </location>
</feature>
<evidence type="ECO:0000256" key="4">
    <source>
        <dbReference type="ARBA" id="ARBA00022603"/>
    </source>
</evidence>
<sequence length="519" mass="58598">MAIVRGRGVVEQIDQESRSSSAHDLLSSRSVSASSSTPPTTIESDIPPCQKPTPDTNITNIDQGHEAGESRRRSVRERHTLTSYNLNVLSGTAKHGVRKSVSGATLVNPSQAEDQLQPLNDNHALLNGNEMSGPLASLGRSERERRPSRRNTVIGAVSDIASSLGKRARDVVENSNSLSVLRRMSSRSGQRTHFYDQDGTEHDTSRAKRSRLSHADNLVSSSASSEIVELTAPEPKRKMWQEHGLYAGQVRLYEPNFDHPTYRGGQQPKLLESPGKERKYLPMPMFVGELKIRQGQDFRLPYDVLSLLPYEAKPKDGWVLKETVPKSRYMGYAAEYKLIDHHGQSFCRCTLASGCAEDCMNRTMHFECDDNNCNVGAQHCQNRQFAVLSRPRRLNAFERGVEVMETKDRGFGVRSVRSYRPHEIIIEYTGDIITQEEADRRMNQEYKDHKNFYMMTLQENLIIDAGGKKGSIARFVNHSCDPNCYMDRWTVRGEERIALFAGDFGISTGDELTYDYKFR</sequence>
<dbReference type="InterPro" id="IPR050777">
    <property type="entry name" value="SET2_Histone-Lys_MeTrsfase"/>
</dbReference>
<evidence type="ECO:0000256" key="2">
    <source>
        <dbReference type="ARBA" id="ARBA00004286"/>
    </source>
</evidence>
<reference evidence="13" key="2">
    <citation type="submission" date="2020-04" db="EMBL/GenBank/DDBJ databases">
        <authorList>
            <consortium name="NCBI Genome Project"/>
        </authorList>
    </citation>
    <scope>NUCLEOTIDE SEQUENCE</scope>
    <source>
        <strain evidence="13">CBS 781.70</strain>
    </source>
</reference>
<reference evidence="13" key="3">
    <citation type="submission" date="2025-04" db="UniProtKB">
        <authorList>
            <consortium name="RefSeq"/>
        </authorList>
    </citation>
    <scope>IDENTIFICATION</scope>
    <source>
        <strain evidence="13">CBS 781.70</strain>
    </source>
</reference>
<dbReference type="Pfam" id="PF00856">
    <property type="entry name" value="SET"/>
    <property type="match status" value="1"/>
</dbReference>
<dbReference type="Pfam" id="PF17907">
    <property type="entry name" value="AWS"/>
    <property type="match status" value="1"/>
</dbReference>
<proteinExistence type="predicted"/>
<dbReference type="SMART" id="SM00317">
    <property type="entry name" value="SET"/>
    <property type="match status" value="1"/>
</dbReference>
<keyword evidence="5" id="KW-0808">Transferase</keyword>
<name>A0A6G1G8W5_9PEZI</name>
<reference evidence="11 13" key="1">
    <citation type="submission" date="2020-01" db="EMBL/GenBank/DDBJ databases">
        <authorList>
            <consortium name="DOE Joint Genome Institute"/>
            <person name="Haridas S."/>
            <person name="Albert R."/>
            <person name="Binder M."/>
            <person name="Bloem J."/>
            <person name="Labutti K."/>
            <person name="Salamov A."/>
            <person name="Andreopoulos B."/>
            <person name="Baker S.E."/>
            <person name="Barry K."/>
            <person name="Bills G."/>
            <person name="Bluhm B.H."/>
            <person name="Cannon C."/>
            <person name="Castanera R."/>
            <person name="Culley D.E."/>
            <person name="Daum C."/>
            <person name="Ezra D."/>
            <person name="Gonzalez J.B."/>
            <person name="Henrissat B."/>
            <person name="Kuo A."/>
            <person name="Liang C."/>
            <person name="Lipzen A."/>
            <person name="Lutzoni F."/>
            <person name="Magnuson J."/>
            <person name="Mondo S."/>
            <person name="Nolan M."/>
            <person name="Ohm R."/>
            <person name="Pangilinan J."/>
            <person name="Park H.-J."/>
            <person name="Ramirez L."/>
            <person name="Alfaro M."/>
            <person name="Sun H."/>
            <person name="Tritt A."/>
            <person name="Yoshinaga Y."/>
            <person name="Zwiers L.-H."/>
            <person name="Turgeon B.G."/>
            <person name="Goodwin S.B."/>
            <person name="Spatafora J.W."/>
            <person name="Crous P.W."/>
            <person name="Grigoriev I.V."/>
        </authorList>
    </citation>
    <scope>NUCLEOTIDE SEQUENCE</scope>
    <source>
        <strain evidence="11 13">CBS 781.70</strain>
    </source>
</reference>
<dbReference type="Gene3D" id="2.170.270.10">
    <property type="entry name" value="SET domain"/>
    <property type="match status" value="1"/>
</dbReference>
<feature type="compositionally biased region" description="Low complexity" evidence="8">
    <location>
        <begin position="18"/>
        <end position="48"/>
    </location>
</feature>
<evidence type="ECO:0000256" key="7">
    <source>
        <dbReference type="ARBA" id="ARBA00023242"/>
    </source>
</evidence>
<feature type="region of interest" description="Disordered" evidence="8">
    <location>
        <begin position="182"/>
        <end position="218"/>
    </location>
</feature>
<feature type="compositionally biased region" description="Basic and acidic residues" evidence="8">
    <location>
        <begin position="63"/>
        <end position="80"/>
    </location>
</feature>
<dbReference type="PROSITE" id="PS51215">
    <property type="entry name" value="AWS"/>
    <property type="match status" value="1"/>
</dbReference>
<evidence type="ECO:0000313" key="11">
    <source>
        <dbReference type="EMBL" id="KAF1814518.1"/>
    </source>
</evidence>
<protein>
    <submittedName>
        <fullName evidence="11 13">SET domain-containing protein</fullName>
    </submittedName>
</protein>
<feature type="region of interest" description="Disordered" evidence="8">
    <location>
        <begin position="126"/>
        <end position="151"/>
    </location>
</feature>
<feature type="region of interest" description="Disordered" evidence="8">
    <location>
        <begin position="14"/>
        <end position="80"/>
    </location>
</feature>
<evidence type="ECO:0000313" key="13">
    <source>
        <dbReference type="RefSeq" id="XP_033536149.1"/>
    </source>
</evidence>
<dbReference type="InterPro" id="IPR001214">
    <property type="entry name" value="SET_dom"/>
</dbReference>
<evidence type="ECO:0000259" key="10">
    <source>
        <dbReference type="PROSITE" id="PS51215"/>
    </source>
</evidence>
<accession>A0A6G1G8W5</accession>
<dbReference type="EMBL" id="ML975153">
    <property type="protein sequence ID" value="KAF1814518.1"/>
    <property type="molecule type" value="Genomic_DNA"/>
</dbReference>
<gene>
    <name evidence="11 13" type="ORF">P152DRAFT_276454</name>
</gene>
<keyword evidence="7" id="KW-0539">Nucleus</keyword>
<dbReference type="OrthoDB" id="422362at2759"/>
<dbReference type="InterPro" id="IPR046341">
    <property type="entry name" value="SET_dom_sf"/>
</dbReference>
<feature type="domain" description="SET" evidence="9">
    <location>
        <begin position="399"/>
        <end position="517"/>
    </location>
</feature>
<keyword evidence="6" id="KW-0949">S-adenosyl-L-methionine</keyword>